<reference evidence="7 8" key="1">
    <citation type="submission" date="2017-01" db="EMBL/GenBank/DDBJ databases">
        <title>Genome Analysis of Deinococcus marmoris KOPRI26562.</title>
        <authorList>
            <person name="Kim J.H."/>
            <person name="Oh H.-M."/>
        </authorList>
    </citation>
    <scope>NUCLEOTIDE SEQUENCE [LARGE SCALE GENOMIC DNA]</scope>
    <source>
        <strain evidence="7 8">KOPRI26562</strain>
    </source>
</reference>
<comment type="caution">
    <text evidence="7">The sequence shown here is derived from an EMBL/GenBank/DDBJ whole genome shotgun (WGS) entry which is preliminary data.</text>
</comment>
<dbReference type="PROSITE" id="PS50109">
    <property type="entry name" value="HIS_KIN"/>
    <property type="match status" value="1"/>
</dbReference>
<dbReference type="GO" id="GO:0030295">
    <property type="term" value="F:protein kinase activator activity"/>
    <property type="evidence" value="ECO:0007669"/>
    <property type="project" value="TreeGrafter"/>
</dbReference>
<dbReference type="InterPro" id="IPR005467">
    <property type="entry name" value="His_kinase_dom"/>
</dbReference>
<keyword evidence="5" id="KW-0175">Coiled coil</keyword>
<dbReference type="EC" id="2.7.13.3" evidence="2"/>
<protein>
    <recommendedName>
        <fullName evidence="2">histidine kinase</fullName>
        <ecNumber evidence="2">2.7.13.3</ecNumber>
    </recommendedName>
</protein>
<proteinExistence type="predicted"/>
<name>A0A1U7P1A7_9DEIO</name>
<organism evidence="7 8">
    <name type="scientific">Deinococcus marmoris</name>
    <dbReference type="NCBI Taxonomy" id="249408"/>
    <lineage>
        <taxon>Bacteria</taxon>
        <taxon>Thermotogati</taxon>
        <taxon>Deinococcota</taxon>
        <taxon>Deinococci</taxon>
        <taxon>Deinococcales</taxon>
        <taxon>Deinococcaceae</taxon>
        <taxon>Deinococcus</taxon>
    </lineage>
</organism>
<evidence type="ECO:0000256" key="5">
    <source>
        <dbReference type="SAM" id="Coils"/>
    </source>
</evidence>
<dbReference type="SMART" id="SM00065">
    <property type="entry name" value="GAF"/>
    <property type="match status" value="2"/>
</dbReference>
<feature type="coiled-coil region" evidence="5">
    <location>
        <begin position="378"/>
        <end position="405"/>
    </location>
</feature>
<dbReference type="Pfam" id="PF00512">
    <property type="entry name" value="HisKA"/>
    <property type="match status" value="1"/>
</dbReference>
<dbReference type="SUPFAM" id="SSF47384">
    <property type="entry name" value="Homodimeric domain of signal transducing histidine kinase"/>
    <property type="match status" value="1"/>
</dbReference>
<evidence type="ECO:0000256" key="4">
    <source>
        <dbReference type="ARBA" id="ARBA00022777"/>
    </source>
</evidence>
<dbReference type="InterPro" id="IPR050351">
    <property type="entry name" value="BphY/WalK/GraS-like"/>
</dbReference>
<dbReference type="Gene3D" id="3.30.565.10">
    <property type="entry name" value="Histidine kinase-like ATPase, C-terminal domain"/>
    <property type="match status" value="1"/>
</dbReference>
<keyword evidence="8" id="KW-1185">Reference proteome</keyword>
<dbReference type="Gene3D" id="1.10.287.130">
    <property type="match status" value="1"/>
</dbReference>
<evidence type="ECO:0000313" key="7">
    <source>
        <dbReference type="EMBL" id="OLV18952.1"/>
    </source>
</evidence>
<dbReference type="SMART" id="SM00388">
    <property type="entry name" value="HisKA"/>
    <property type="match status" value="1"/>
</dbReference>
<dbReference type="SUPFAM" id="SSF55781">
    <property type="entry name" value="GAF domain-like"/>
    <property type="match status" value="2"/>
</dbReference>
<keyword evidence="4 7" id="KW-0418">Kinase</keyword>
<dbReference type="PANTHER" id="PTHR42878:SF15">
    <property type="entry name" value="BACTERIOPHYTOCHROME"/>
    <property type="match status" value="1"/>
</dbReference>
<comment type="catalytic activity">
    <reaction evidence="1">
        <text>ATP + protein L-histidine = ADP + protein N-phospho-L-histidine.</text>
        <dbReference type="EC" id="2.7.13.3"/>
    </reaction>
</comment>
<dbReference type="CDD" id="cd00082">
    <property type="entry name" value="HisKA"/>
    <property type="match status" value="1"/>
</dbReference>
<dbReference type="Pfam" id="PF02518">
    <property type="entry name" value="HATPase_c"/>
    <property type="match status" value="1"/>
</dbReference>
<sequence>MLVAVLQQEPLWTSQHRAVLTALWRSLGGALDRAEQARQLEGRAALNAFVALTEAVGTETNLHLLARHAQDVLQASVPELSVVYHELEGGLWKARTVSDNVDPQIAATARKGHLEDTPSFQEAVQARGPVFTDGWDPQREGIAHTEVYGAVAFYPYFKGEQPFGMLAMGTVDSRVWTSQDRVLFTAVGHSLGLALDRAIQAETLQAQNKVLEARTQALEAFMQLTKDLGVQGDRLALIRRAQEVVRSLLPQGYAAYFEPVGGRWWIRSQVGSMRSPSLQALVDAEGVDLESGQNMMRPWTTRQPLYQDAYDVTTDGLDQGLLQNVGATATLPLVEHGNVVGIFGMVQYEGRTWSPVDRAVLEGVVRSLSLALERGESVARLEIRSQELERSNTRLEAANEELEAFTYSVSHDLRTPVRHIISFGDLLRRELPTPLDAKAERYFRIISSAAVTLSGLIDGMLEVSRTSRQPLRAEQVNLERLFTEAHQKVGIDLPQRQIDWQIRPLPTVVGDAELLRRVITALVDNAVKYTRSRERALIEIWAEDRGQNWAVLVRDNGVGFDPKYQNKLFTMFQRLHRAEDFEGVAVSLANARRILARHGGTMTADGQPDVGATFGFILPRAAP</sequence>
<dbReference type="InterPro" id="IPR003594">
    <property type="entry name" value="HATPase_dom"/>
</dbReference>
<dbReference type="InterPro" id="IPR003661">
    <property type="entry name" value="HisK_dim/P_dom"/>
</dbReference>
<keyword evidence="3" id="KW-0808">Transferase</keyword>
<evidence type="ECO:0000313" key="8">
    <source>
        <dbReference type="Proteomes" id="UP000186607"/>
    </source>
</evidence>
<dbReference type="InterPro" id="IPR036097">
    <property type="entry name" value="HisK_dim/P_sf"/>
</dbReference>
<dbReference type="Proteomes" id="UP000186607">
    <property type="component" value="Unassembled WGS sequence"/>
</dbReference>
<evidence type="ECO:0000256" key="2">
    <source>
        <dbReference type="ARBA" id="ARBA00012438"/>
    </source>
</evidence>
<feature type="domain" description="Histidine kinase" evidence="6">
    <location>
        <begin position="408"/>
        <end position="622"/>
    </location>
</feature>
<evidence type="ECO:0000256" key="3">
    <source>
        <dbReference type="ARBA" id="ARBA00022679"/>
    </source>
</evidence>
<dbReference type="EMBL" id="MSTI01000048">
    <property type="protein sequence ID" value="OLV18952.1"/>
    <property type="molecule type" value="Genomic_DNA"/>
</dbReference>
<accession>A0A1U7P1A7</accession>
<dbReference type="STRING" id="249408.BOO71_0004261"/>
<dbReference type="GO" id="GO:0000155">
    <property type="term" value="F:phosphorelay sensor kinase activity"/>
    <property type="evidence" value="ECO:0007669"/>
    <property type="project" value="InterPro"/>
</dbReference>
<dbReference type="InterPro" id="IPR029016">
    <property type="entry name" value="GAF-like_dom_sf"/>
</dbReference>
<evidence type="ECO:0000259" key="6">
    <source>
        <dbReference type="PROSITE" id="PS50109"/>
    </source>
</evidence>
<dbReference type="SMART" id="SM00387">
    <property type="entry name" value="HATPase_c"/>
    <property type="match status" value="1"/>
</dbReference>
<dbReference type="SUPFAM" id="SSF55874">
    <property type="entry name" value="ATPase domain of HSP90 chaperone/DNA topoisomerase II/histidine kinase"/>
    <property type="match status" value="1"/>
</dbReference>
<dbReference type="AlphaFoldDB" id="A0A1U7P1A7"/>
<evidence type="ECO:0000256" key="1">
    <source>
        <dbReference type="ARBA" id="ARBA00000085"/>
    </source>
</evidence>
<dbReference type="InterPro" id="IPR036890">
    <property type="entry name" value="HATPase_C_sf"/>
</dbReference>
<gene>
    <name evidence="7" type="ORF">BOO71_0004261</name>
</gene>
<dbReference type="Gene3D" id="3.30.450.40">
    <property type="match status" value="2"/>
</dbReference>
<dbReference type="GO" id="GO:0000156">
    <property type="term" value="F:phosphorelay response regulator activity"/>
    <property type="evidence" value="ECO:0007669"/>
    <property type="project" value="TreeGrafter"/>
</dbReference>
<dbReference type="InterPro" id="IPR003018">
    <property type="entry name" value="GAF"/>
</dbReference>
<dbReference type="GO" id="GO:0007234">
    <property type="term" value="P:osmosensory signaling via phosphorelay pathway"/>
    <property type="evidence" value="ECO:0007669"/>
    <property type="project" value="TreeGrafter"/>
</dbReference>
<dbReference type="PANTHER" id="PTHR42878">
    <property type="entry name" value="TWO-COMPONENT HISTIDINE KINASE"/>
    <property type="match status" value="1"/>
</dbReference>